<feature type="region of interest" description="Disordered" evidence="1">
    <location>
        <begin position="159"/>
        <end position="223"/>
    </location>
</feature>
<name>A0A0G4HFD3_9ALVE</name>
<evidence type="ECO:0000313" key="2">
    <source>
        <dbReference type="EMBL" id="CEM42769.1"/>
    </source>
</evidence>
<dbReference type="AlphaFoldDB" id="A0A0G4HFD3"/>
<dbReference type="EMBL" id="CDMZ01002525">
    <property type="protein sequence ID" value="CEM42769.1"/>
    <property type="molecule type" value="Genomic_DNA"/>
</dbReference>
<feature type="compositionally biased region" description="Gly residues" evidence="1">
    <location>
        <begin position="163"/>
        <end position="175"/>
    </location>
</feature>
<accession>A0A0G4HFD3</accession>
<gene>
    <name evidence="2" type="ORF">Cvel_1001</name>
</gene>
<reference evidence="2" key="1">
    <citation type="submission" date="2014-11" db="EMBL/GenBank/DDBJ databases">
        <authorList>
            <person name="Otto D Thomas"/>
            <person name="Naeem Raeece"/>
        </authorList>
    </citation>
    <scope>NUCLEOTIDE SEQUENCE</scope>
</reference>
<organism evidence="2">
    <name type="scientific">Chromera velia CCMP2878</name>
    <dbReference type="NCBI Taxonomy" id="1169474"/>
    <lineage>
        <taxon>Eukaryota</taxon>
        <taxon>Sar</taxon>
        <taxon>Alveolata</taxon>
        <taxon>Colpodellida</taxon>
        <taxon>Chromeraceae</taxon>
        <taxon>Chromera</taxon>
    </lineage>
</organism>
<feature type="compositionally biased region" description="Basic and acidic residues" evidence="1">
    <location>
        <begin position="61"/>
        <end position="78"/>
    </location>
</feature>
<proteinExistence type="predicted"/>
<feature type="region of interest" description="Disordered" evidence="1">
    <location>
        <begin position="1"/>
        <end position="96"/>
    </location>
</feature>
<feature type="compositionally biased region" description="Basic and acidic residues" evidence="1">
    <location>
        <begin position="24"/>
        <end position="51"/>
    </location>
</feature>
<evidence type="ECO:0000256" key="1">
    <source>
        <dbReference type="SAM" id="MobiDB-lite"/>
    </source>
</evidence>
<dbReference type="VEuPathDB" id="CryptoDB:Cvel_1001"/>
<protein>
    <submittedName>
        <fullName evidence="2">Uncharacterized protein</fullName>
    </submittedName>
</protein>
<sequence length="223" mass="24824">MSKPAELPVNSIDVQSQEVGGGYGRKEVKEQKVKESVAVKGDGGKRWELRPKPGPTKKQKMKQEKEKARVEKLEAESLRRKREMMPTHSSRQVFTLLPQEGDSKAVLLYKEKKREYWKEKERGLQDGEDLMGLALPMLGQHHTGPPDQDAILAWHGDQRASQGGFGTNRRGGPGGDAEDQGNWYNLPFVPSRGPTPPKMDIQRGNRGTNGPFVRLATASGSKE</sequence>